<dbReference type="Pfam" id="PF24809">
    <property type="entry name" value="DUF7708"/>
    <property type="match status" value="1"/>
</dbReference>
<comment type="caution">
    <text evidence="5">The sequence shown here is derived from an EMBL/GenBank/DDBJ whole genome shotgun (WGS) entry which is preliminary data.</text>
</comment>
<dbReference type="PANTHER" id="PTHR10039">
    <property type="entry name" value="AMELOGENIN"/>
    <property type="match status" value="1"/>
</dbReference>
<evidence type="ECO:0000259" key="3">
    <source>
        <dbReference type="Pfam" id="PF24809"/>
    </source>
</evidence>
<feature type="domain" description="DUF7708" evidence="3">
    <location>
        <begin position="68"/>
        <end position="208"/>
    </location>
</feature>
<dbReference type="Gene3D" id="3.40.50.300">
    <property type="entry name" value="P-loop containing nucleotide triphosphate hydrolases"/>
    <property type="match status" value="1"/>
</dbReference>
<dbReference type="Pfam" id="PF24883">
    <property type="entry name" value="NPHP3_N"/>
    <property type="match status" value="1"/>
</dbReference>
<proteinExistence type="predicted"/>
<evidence type="ECO:0000313" key="5">
    <source>
        <dbReference type="EMBL" id="KAH0541368.1"/>
    </source>
</evidence>
<evidence type="ECO:0000259" key="2">
    <source>
        <dbReference type="Pfam" id="PF22939"/>
    </source>
</evidence>
<keyword evidence="1" id="KW-0677">Repeat</keyword>
<dbReference type="InterPro" id="IPR027417">
    <property type="entry name" value="P-loop_NTPase"/>
</dbReference>
<accession>A0A9P8I173</accession>
<feature type="domain" description="GPI inositol-deacylase winged helix" evidence="2">
    <location>
        <begin position="503"/>
        <end position="575"/>
    </location>
</feature>
<sequence>MGSKASPQARLLFKNAFDKLEQTINANHPIEARSFHSMTIQDVRTAAKQIEQELGARQCLRNMRRIEPFLAGLEQYSKAVDVLCNGTAYLPWIWAPVRLVLQLASDYTTAIEKLISAYGKIAEVLPRFDRLSAAFQNNPDFQRVVATVYADILDFHREAYEFFRKQGWKIFFKTLWAGFDLRFEGILDSLARHSELVDKEANSIDIAEAKEWRSKLLEDTIRKEQERSVTQLRAALSWLEVKDGEQIEQEDELDRQYSLHHAHSCDWIQKNSKARSWMRLGEDELVLWLNGKPGAVIRFLQQDKHSVVIYYFCNYYSSSLKKNSHVLRSLVAQLIRHNKDLSSYVYDEYICQGLNSSVHQLKKLISTLLLSIPSVRIVIDGLDEFGQEDQNGILNDLIPLASASDTGPVCKVLISSRDISPINKRLSKRSTISLSGKERASVDAAIQSFVQHSLIDIRRNLKDMNADDDITEVERDLIKKADGRYDRILGHIRQQLNAQDCGKASRILEWIALAERRLKKIELLDGVTLHRDNSELNEKTRLWEPVIDLCKPLVEDGPNGTIVFVHFTVREYLLKTPDNPFVRPVDAHHDMSFACLAYLRTSFELIDPYFPEEERVVKVGKGFHALQLYAYEYWVTHLLTYAYLNNGLQGEASQPLVEQLDSLCGVHERIKARLSRTPNTRIESQAAGVSVENVHYLGNLEVKEIVQATLELRKRLEDEQFETGKGAYSLPDAEDYERAQDSTLFTEVLHSYKKILHHLLEARAIPGIDREQLARFKRHYGSSAFVCRFRGCPRATDGYSTERERKDHETSQHTGGIKCSKMSCSWSRIGFKTSAALKRHMGEYHPSPESVRKPGMVRRKYVCGGPTPNGASWGCGQRFALENELQRHFESTAGRICRARAPKPLTGNKEDYISGRPAKILAPAVPFAPPPPQLDSSHAPAFPMDVSDTQFNMEFLESGDVLDQFDFDSFLNTDDTPSGPFTFDTSAIHFSPDGS</sequence>
<gene>
    <name evidence="5" type="ORF">FGG08_004132</name>
</gene>
<dbReference type="PANTHER" id="PTHR10039:SF14">
    <property type="entry name" value="NACHT DOMAIN-CONTAINING PROTEIN"/>
    <property type="match status" value="1"/>
</dbReference>
<evidence type="ECO:0008006" key="7">
    <source>
        <dbReference type="Google" id="ProtNLM"/>
    </source>
</evidence>
<name>A0A9P8I173_9PEZI</name>
<dbReference type="Proteomes" id="UP000698800">
    <property type="component" value="Unassembled WGS sequence"/>
</dbReference>
<keyword evidence="6" id="KW-1185">Reference proteome</keyword>
<reference evidence="5" key="1">
    <citation type="submission" date="2021-03" db="EMBL/GenBank/DDBJ databases">
        <title>Comparative genomics and phylogenomic investigation of the class Geoglossomycetes provide insights into ecological specialization and systematics.</title>
        <authorList>
            <person name="Melie T."/>
            <person name="Pirro S."/>
            <person name="Miller A.N."/>
            <person name="Quandt A."/>
        </authorList>
    </citation>
    <scope>NUCLEOTIDE SEQUENCE</scope>
    <source>
        <strain evidence="5">GBOQ0MN5Z8</strain>
    </source>
</reference>
<dbReference type="Pfam" id="PF22939">
    <property type="entry name" value="WHD_GPIID"/>
    <property type="match status" value="1"/>
</dbReference>
<dbReference type="EMBL" id="JAGHQL010000080">
    <property type="protein sequence ID" value="KAH0541368.1"/>
    <property type="molecule type" value="Genomic_DNA"/>
</dbReference>
<dbReference type="InterPro" id="IPR056125">
    <property type="entry name" value="DUF7708"/>
</dbReference>
<evidence type="ECO:0000313" key="6">
    <source>
        <dbReference type="Proteomes" id="UP000698800"/>
    </source>
</evidence>
<protein>
    <recommendedName>
        <fullName evidence="7">NACHT domain-containing protein</fullName>
    </recommendedName>
</protein>
<dbReference type="InterPro" id="IPR056884">
    <property type="entry name" value="NPHP3-like_N"/>
</dbReference>
<evidence type="ECO:0000259" key="4">
    <source>
        <dbReference type="Pfam" id="PF24883"/>
    </source>
</evidence>
<dbReference type="OrthoDB" id="7464126at2759"/>
<dbReference type="AlphaFoldDB" id="A0A9P8I173"/>
<dbReference type="InterPro" id="IPR054471">
    <property type="entry name" value="GPIID_WHD"/>
</dbReference>
<feature type="domain" description="Nephrocystin 3-like N-terminal" evidence="4">
    <location>
        <begin position="264"/>
        <end position="417"/>
    </location>
</feature>
<organism evidence="5 6">
    <name type="scientific">Glutinoglossum americanum</name>
    <dbReference type="NCBI Taxonomy" id="1670608"/>
    <lineage>
        <taxon>Eukaryota</taxon>
        <taxon>Fungi</taxon>
        <taxon>Dikarya</taxon>
        <taxon>Ascomycota</taxon>
        <taxon>Pezizomycotina</taxon>
        <taxon>Geoglossomycetes</taxon>
        <taxon>Geoglossales</taxon>
        <taxon>Geoglossaceae</taxon>
        <taxon>Glutinoglossum</taxon>
    </lineage>
</organism>
<evidence type="ECO:0000256" key="1">
    <source>
        <dbReference type="ARBA" id="ARBA00022737"/>
    </source>
</evidence>